<keyword evidence="1" id="KW-1133">Transmembrane helix</keyword>
<dbReference type="AlphaFoldDB" id="A0A4R5YMW0"/>
<comment type="caution">
    <text evidence="2">The sequence shown here is derived from an EMBL/GenBank/DDBJ whole genome shotgun (WGS) entry which is preliminary data.</text>
</comment>
<reference evidence="2 3" key="1">
    <citation type="submission" date="2019-03" db="EMBL/GenBank/DDBJ databases">
        <title>Genome Sequencing and Assembly of Various Microbes Isolated from Partially Reclaimed Soil and Acid Mine Drainage (AMD) Site.</title>
        <authorList>
            <person name="Steinbock B."/>
            <person name="Bechtold R."/>
            <person name="Sevigny J.L."/>
            <person name="Thomas D."/>
            <person name="Cuthill L.R."/>
            <person name="Aveiro Johannsen E.J."/>
            <person name="Thomas K."/>
            <person name="Ghosh A."/>
        </authorList>
    </citation>
    <scope>NUCLEOTIDE SEQUENCE [LARGE SCALE GENOMIC DNA]</scope>
    <source>
        <strain evidence="2 3">S-A3</strain>
    </source>
</reference>
<evidence type="ECO:0000313" key="3">
    <source>
        <dbReference type="Proteomes" id="UP000295163"/>
    </source>
</evidence>
<accession>A0A4R5YMW0</accession>
<organism evidence="2 3">
    <name type="scientific">Kocuria rosea</name>
    <name type="common">Deinococcus erythromyxa</name>
    <name type="synonym">Micrococcus rubens</name>
    <dbReference type="NCBI Taxonomy" id="1275"/>
    <lineage>
        <taxon>Bacteria</taxon>
        <taxon>Bacillati</taxon>
        <taxon>Actinomycetota</taxon>
        <taxon>Actinomycetes</taxon>
        <taxon>Micrococcales</taxon>
        <taxon>Micrococcaceae</taxon>
        <taxon>Kocuria</taxon>
    </lineage>
</organism>
<feature type="transmembrane region" description="Helical" evidence="1">
    <location>
        <begin position="99"/>
        <end position="119"/>
    </location>
</feature>
<feature type="transmembrane region" description="Helical" evidence="1">
    <location>
        <begin position="176"/>
        <end position="196"/>
    </location>
</feature>
<keyword evidence="1" id="KW-0812">Transmembrane</keyword>
<sequence>MSRLTPVLKLNTVNRSAGVWMVVGVITVSGLLSLLAGVVLHVVLGAPVGAVAEGLRYNQVLLWWPGIALLVHAAQVIGTSTPLALALGATRRSMWWGSALTFVLHALLAAAVLAVFLLLERATGGWFLGLPAFDVRLFAGGSPAWALLVAFLVYLGAQLVGAVFATVYVRGGPVALTLSIIGTVVTTLAVLVWAAATGAGSAAAVGAGSAGVPAGLVLLAAAAPVLLALLGWGLYRRVSVR</sequence>
<evidence type="ECO:0000256" key="1">
    <source>
        <dbReference type="SAM" id="Phobius"/>
    </source>
</evidence>
<keyword evidence="1" id="KW-0472">Membrane</keyword>
<dbReference type="Proteomes" id="UP000295163">
    <property type="component" value="Unassembled WGS sequence"/>
</dbReference>
<dbReference type="RefSeq" id="WP_133408943.1">
    <property type="nucleotide sequence ID" value="NZ_SMZT01000001.1"/>
</dbReference>
<feature type="transmembrane region" description="Helical" evidence="1">
    <location>
        <begin position="20"/>
        <end position="43"/>
    </location>
</feature>
<gene>
    <name evidence="2" type="ORF">E2R59_01285</name>
</gene>
<name>A0A4R5YMW0_KOCRO</name>
<feature type="transmembrane region" description="Helical" evidence="1">
    <location>
        <begin position="63"/>
        <end position="87"/>
    </location>
</feature>
<dbReference type="GeneID" id="64346027"/>
<evidence type="ECO:0000313" key="2">
    <source>
        <dbReference type="EMBL" id="TDL46676.1"/>
    </source>
</evidence>
<protein>
    <submittedName>
        <fullName evidence="2">Uncharacterized protein</fullName>
    </submittedName>
</protein>
<dbReference type="EMBL" id="SMZT01000001">
    <property type="protein sequence ID" value="TDL46676.1"/>
    <property type="molecule type" value="Genomic_DNA"/>
</dbReference>
<feature type="transmembrane region" description="Helical" evidence="1">
    <location>
        <begin position="144"/>
        <end position="169"/>
    </location>
</feature>
<feature type="transmembrane region" description="Helical" evidence="1">
    <location>
        <begin position="216"/>
        <end position="235"/>
    </location>
</feature>
<proteinExistence type="predicted"/>